<evidence type="ECO:0000259" key="1">
    <source>
        <dbReference type="Pfam" id="PF20247"/>
    </source>
</evidence>
<proteinExistence type="predicted"/>
<name>A0A428LRM0_9ENTR</name>
<dbReference type="InterPro" id="IPR046537">
    <property type="entry name" value="DUF6602"/>
</dbReference>
<dbReference type="Proteomes" id="UP000276389">
    <property type="component" value="Unassembled WGS sequence"/>
</dbReference>
<dbReference type="EMBL" id="RWHU01000004">
    <property type="protein sequence ID" value="RSK67486.1"/>
    <property type="molecule type" value="Genomic_DNA"/>
</dbReference>
<protein>
    <recommendedName>
        <fullName evidence="1">DUF6602 domain-containing protein</fullName>
    </recommendedName>
</protein>
<comment type="caution">
    <text evidence="2">The sequence shown here is derived from an EMBL/GenBank/DDBJ whole genome shotgun (WGS) entry which is preliminary data.</text>
</comment>
<dbReference type="RefSeq" id="WP_125914672.1">
    <property type="nucleotide sequence ID" value="NZ_RWHU01000004.1"/>
</dbReference>
<evidence type="ECO:0000313" key="2">
    <source>
        <dbReference type="EMBL" id="RSK67486.1"/>
    </source>
</evidence>
<sequence length="439" mass="50450">MIEKASELLERFIEIERSELIKVEMPHMPTLGSAYEEITKQSIDQEFIIPRGLELKVVSGFISIHDKVLSNQIDGMLVHGQGKRYGLTSDFIYPIDQVLCIFEVKKTLNKSDYADAFDHLRFIRKEFAKHFELKLKDPTFNPDISIASKHFSQITGREAPAFYRDIHSLSKTDAILFYALVQESLAPSSIIHGYGGYSTEYGMRNAFVDILIEKSKLSGEGFGVPSFPTLVTTNNISIVKANGLPFLAINKDQQWAALVSMRGNAARIMLEIIWSKISFYFDVKMPWGNNPKDEILAPLLYAIPVHHDGCTGWNFKYVEMKENELKKRAFLKDWEPERVDEKLLAVFHFMLINGGYVHEDDLTSIAELYHITHKELMKELMGLFLFKQVEHYIRPISSYLLLVTDIDGFSYLTSNRENLDIWCDKKGLAKDYIHLMVIE</sequence>
<dbReference type="AlphaFoldDB" id="A0A428LRM0"/>
<evidence type="ECO:0000313" key="3">
    <source>
        <dbReference type="Proteomes" id="UP000276389"/>
    </source>
</evidence>
<reference evidence="2 3" key="1">
    <citation type="submission" date="2018-12" db="EMBL/GenBank/DDBJ databases">
        <title>The Genome Submission of two Enterobacter spp. strains.</title>
        <authorList>
            <person name="Wu W."/>
            <person name="Wei L."/>
            <person name="Feng Y."/>
            <person name="Zong Z."/>
        </authorList>
    </citation>
    <scope>NUCLEOTIDE SEQUENCE [LARGE SCALE GENOMIC DNA]</scope>
    <source>
        <strain evidence="2 3">WCHEHu045002</strain>
    </source>
</reference>
<gene>
    <name evidence="2" type="ORF">EJE24_13080</name>
</gene>
<feature type="domain" description="DUF6602" evidence="1">
    <location>
        <begin position="23"/>
        <end position="124"/>
    </location>
</feature>
<accession>A0A428LRM0</accession>
<dbReference type="Pfam" id="PF20247">
    <property type="entry name" value="DUF6602"/>
    <property type="match status" value="1"/>
</dbReference>
<organism evidence="2 3">
    <name type="scientific">Enterobacter huaxiensis</name>
    <dbReference type="NCBI Taxonomy" id="2494702"/>
    <lineage>
        <taxon>Bacteria</taxon>
        <taxon>Pseudomonadati</taxon>
        <taxon>Pseudomonadota</taxon>
        <taxon>Gammaproteobacteria</taxon>
        <taxon>Enterobacterales</taxon>
        <taxon>Enterobacteriaceae</taxon>
        <taxon>Enterobacter</taxon>
    </lineage>
</organism>